<dbReference type="SUPFAM" id="SSF53383">
    <property type="entry name" value="PLP-dependent transferases"/>
    <property type="match status" value="1"/>
</dbReference>
<keyword evidence="8" id="KW-1185">Reference proteome</keyword>
<comment type="similarity">
    <text evidence="5">Belongs to the class-II pyridoxal-phosphate-dependent aminotransferase family. MalY/PatB cystathionine beta-lyase subfamily.</text>
</comment>
<dbReference type="GO" id="GO:0030170">
    <property type="term" value="F:pyridoxal phosphate binding"/>
    <property type="evidence" value="ECO:0007669"/>
    <property type="project" value="InterPro"/>
</dbReference>
<dbReference type="InterPro" id="IPR015424">
    <property type="entry name" value="PyrdxlP-dep_Trfase"/>
</dbReference>
<dbReference type="GO" id="GO:0008483">
    <property type="term" value="F:transaminase activity"/>
    <property type="evidence" value="ECO:0007669"/>
    <property type="project" value="UniProtKB-KW"/>
</dbReference>
<dbReference type="Gene3D" id="3.40.640.10">
    <property type="entry name" value="Type I PLP-dependent aspartate aminotransferase-like (Major domain)"/>
    <property type="match status" value="1"/>
</dbReference>
<dbReference type="InterPro" id="IPR051798">
    <property type="entry name" value="Class-II_PLP-Dep_Aminotrans"/>
</dbReference>
<dbReference type="Proteomes" id="UP000019155">
    <property type="component" value="Unassembled WGS sequence"/>
</dbReference>
<organism evidence="7 8">
    <name type="scientific">Bifidobacterium moukalabense DSM 27321</name>
    <dbReference type="NCBI Taxonomy" id="1435051"/>
    <lineage>
        <taxon>Bacteria</taxon>
        <taxon>Bacillati</taxon>
        <taxon>Actinomycetota</taxon>
        <taxon>Actinomycetes</taxon>
        <taxon>Bifidobacteriales</taxon>
        <taxon>Bifidobacteriaceae</taxon>
        <taxon>Bifidobacterium</taxon>
    </lineage>
</organism>
<evidence type="ECO:0000256" key="3">
    <source>
        <dbReference type="ARBA" id="ARBA00022898"/>
    </source>
</evidence>
<dbReference type="GO" id="GO:0047804">
    <property type="term" value="F:cysteine-S-conjugate beta-lyase activity"/>
    <property type="evidence" value="ECO:0007669"/>
    <property type="project" value="UniProtKB-EC"/>
</dbReference>
<dbReference type="Pfam" id="PF00155">
    <property type="entry name" value="Aminotran_1_2"/>
    <property type="match status" value="1"/>
</dbReference>
<evidence type="ECO:0000256" key="2">
    <source>
        <dbReference type="ARBA" id="ARBA00012224"/>
    </source>
</evidence>
<dbReference type="EMBL" id="AZMV01000007">
    <property type="protein sequence ID" value="ETY70499.1"/>
    <property type="molecule type" value="Genomic_DNA"/>
</dbReference>
<dbReference type="Gene3D" id="3.90.1150.10">
    <property type="entry name" value="Aspartate Aminotransferase, domain 1"/>
    <property type="match status" value="1"/>
</dbReference>
<dbReference type="PATRIC" id="fig|1435051.3.peg.1330"/>
<dbReference type="CDD" id="cd00609">
    <property type="entry name" value="AAT_like"/>
    <property type="match status" value="1"/>
</dbReference>
<reference evidence="7 8" key="1">
    <citation type="journal article" date="2014" name="Genome Announc.">
        <title>The Genome Sequence of Bifidobacterium moukalabense DSM 27321 Highlights the Close Phylogenetic Relatedness with the Bifidobacterium dentium Taxon.</title>
        <authorList>
            <person name="Lugli G.A."/>
            <person name="Duranti S."/>
            <person name="Milani C."/>
            <person name="Turroni F."/>
            <person name="Viappiani A."/>
            <person name="Mangifesta M."/>
            <person name="van Sinderen D."/>
            <person name="Ventura M."/>
        </authorList>
    </citation>
    <scope>NUCLEOTIDE SEQUENCE [LARGE SCALE GENOMIC DNA]</scope>
    <source>
        <strain evidence="7 8">DSM 27321</strain>
    </source>
</reference>
<feature type="domain" description="Aminotransferase class I/classII large" evidence="6">
    <location>
        <begin position="66"/>
        <end position="416"/>
    </location>
</feature>
<dbReference type="InterPro" id="IPR015421">
    <property type="entry name" value="PyrdxlP-dep_Trfase_major"/>
</dbReference>
<dbReference type="EC" id="4.4.1.13" evidence="2"/>
<evidence type="ECO:0000256" key="1">
    <source>
        <dbReference type="ARBA" id="ARBA00001933"/>
    </source>
</evidence>
<dbReference type="eggNOG" id="COG1168">
    <property type="taxonomic scope" value="Bacteria"/>
</dbReference>
<dbReference type="STRING" id="1435051.BMOU_1350"/>
<dbReference type="AlphaFoldDB" id="W4N689"/>
<dbReference type="InterPro" id="IPR015422">
    <property type="entry name" value="PyrdxlP-dep_Trfase_small"/>
</dbReference>
<keyword evidence="3" id="KW-0663">Pyridoxal phosphate</keyword>
<protein>
    <recommendedName>
        <fullName evidence="2">cysteine-S-conjugate beta-lyase</fullName>
        <ecNumber evidence="2">4.4.1.13</ecNumber>
    </recommendedName>
</protein>
<comment type="caution">
    <text evidence="7">The sequence shown here is derived from an EMBL/GenBank/DDBJ whole genome shotgun (WGS) entry which is preliminary data.</text>
</comment>
<dbReference type="PANTHER" id="PTHR43525">
    <property type="entry name" value="PROTEIN MALY"/>
    <property type="match status" value="1"/>
</dbReference>
<dbReference type="PANTHER" id="PTHR43525:SF1">
    <property type="entry name" value="PROTEIN MALY"/>
    <property type="match status" value="1"/>
</dbReference>
<comment type="cofactor">
    <cofactor evidence="1">
        <name>pyridoxal 5'-phosphate</name>
        <dbReference type="ChEBI" id="CHEBI:597326"/>
    </cofactor>
</comment>
<dbReference type="InterPro" id="IPR004839">
    <property type="entry name" value="Aminotransferase_I/II_large"/>
</dbReference>
<evidence type="ECO:0000313" key="8">
    <source>
        <dbReference type="Proteomes" id="UP000019155"/>
    </source>
</evidence>
<proteinExistence type="inferred from homology"/>
<evidence type="ECO:0000313" key="7">
    <source>
        <dbReference type="EMBL" id="ETY70499.1"/>
    </source>
</evidence>
<evidence type="ECO:0000256" key="5">
    <source>
        <dbReference type="ARBA" id="ARBA00037974"/>
    </source>
</evidence>
<name>W4N689_9BIFI</name>
<evidence type="ECO:0000256" key="4">
    <source>
        <dbReference type="ARBA" id="ARBA00023239"/>
    </source>
</evidence>
<accession>W4N689</accession>
<sequence>MKRDHTRMKVSPSDNVLERHGMTYDFTSIMDRHGKDSIAVDGLGQPGFAPEPPKEGFDVIPMWIADMNFPTVPTIPKAIIERAKHPAYGYFSPTDEYYDSIIRWQSTRNGVTGLTREAIGYENGVLGGVISAITSFAAPGDAVLLHSPTYIGFTMSIENNGYRIVHSPLKRDEDGIWRMDFDDMDRKIKENNIHVAVFCSPHNPCGRVWERWEIEQAMEVYRRNDCLIISDEIWSDLTLADHRHIPTQSVSDDARNRTVAFYAPSKTFNLAGLIGSYHIIYNQYLRDRIGAKSSKSYYNEMNVLSMHALIGAYQPEGHAWLDELRGVLTGNVDYACDFIADHFKGVSCTKPEGTYMLFLDCSEWCQAHGVSLQELEKRGWDVGVCWQDGARFNQPYSIRVNLALPLSRVKEAFERLDRYVFNA</sequence>
<keyword evidence="7" id="KW-0032">Aminotransferase</keyword>
<keyword evidence="4" id="KW-0456">Lyase</keyword>
<keyword evidence="7" id="KW-0808">Transferase</keyword>
<evidence type="ECO:0000259" key="6">
    <source>
        <dbReference type="Pfam" id="PF00155"/>
    </source>
</evidence>
<gene>
    <name evidence="7" type="ORF">BMOU_1350</name>
</gene>